<evidence type="ECO:0000256" key="2">
    <source>
        <dbReference type="ARBA" id="ARBA00022801"/>
    </source>
</evidence>
<dbReference type="RefSeq" id="WP_121850496.1">
    <property type="nucleotide sequence ID" value="NZ_CP032050.1"/>
</dbReference>
<dbReference type="PRINTS" id="PR00502">
    <property type="entry name" value="NUDIXFAMILY"/>
</dbReference>
<dbReference type="SUPFAM" id="SSF55811">
    <property type="entry name" value="Nudix"/>
    <property type="match status" value="1"/>
</dbReference>
<dbReference type="GO" id="GO:0016787">
    <property type="term" value="F:hydrolase activity"/>
    <property type="evidence" value="ECO:0007669"/>
    <property type="project" value="UniProtKB-KW"/>
</dbReference>
<keyword evidence="5" id="KW-1185">Reference proteome</keyword>
<gene>
    <name evidence="4" type="ORF">D1013_19955</name>
</gene>
<dbReference type="PANTHER" id="PTHR43046:SF16">
    <property type="entry name" value="ADP-RIBOSE PYROPHOSPHATASE YJHB-RELATED"/>
    <property type="match status" value="1"/>
</dbReference>
<dbReference type="InterPro" id="IPR015797">
    <property type="entry name" value="NUDIX_hydrolase-like_dom_sf"/>
</dbReference>
<dbReference type="InterPro" id="IPR000086">
    <property type="entry name" value="NUDIX_hydrolase_dom"/>
</dbReference>
<dbReference type="InterPro" id="IPR059176">
    <property type="entry name" value="UDP-X_N"/>
</dbReference>
<accession>A0A3G2LB55</accession>
<dbReference type="PANTHER" id="PTHR43046">
    <property type="entry name" value="GDP-MANNOSE MANNOSYL HYDROLASE"/>
    <property type="match status" value="1"/>
</dbReference>
<dbReference type="Gene3D" id="6.10.250.1120">
    <property type="match status" value="1"/>
</dbReference>
<name>A0A3G2LB55_9FLAO</name>
<evidence type="ECO:0000313" key="5">
    <source>
        <dbReference type="Proteomes" id="UP000276309"/>
    </source>
</evidence>
<dbReference type="AlphaFoldDB" id="A0A3G2LB55"/>
<sequence>MGLTNEDQLTLIKRLKAIAETGLVYAESDYSEERYTEIRQISLQLLSHLSNSELSVLDNFFLPEKDYPTVKVDVRAFVLNDKQQILLAKERIDGKWTIPGGWADIGDTPSEAVLKEIKEETGLEAEVKRLLAVYDKRCHPHPPQPFYIYKLIFYCEVKGGHLNHGFDMQGADYFDVDKLPELSEDRILKSQIEHLFELTNNGSNQVYFD</sequence>
<keyword evidence="2" id="KW-0378">Hydrolase</keyword>
<dbReference type="OrthoDB" id="9804442at2"/>
<organism evidence="4 5">
    <name type="scientific">Euzebyella marina</name>
    <dbReference type="NCBI Taxonomy" id="1761453"/>
    <lineage>
        <taxon>Bacteria</taxon>
        <taxon>Pseudomonadati</taxon>
        <taxon>Bacteroidota</taxon>
        <taxon>Flavobacteriia</taxon>
        <taxon>Flavobacteriales</taxon>
        <taxon>Flavobacteriaceae</taxon>
        <taxon>Euzebyella</taxon>
    </lineage>
</organism>
<protein>
    <submittedName>
        <fullName evidence="4">NUDIX domain-containing protein</fullName>
    </submittedName>
</protein>
<dbReference type="PROSITE" id="PS51462">
    <property type="entry name" value="NUDIX"/>
    <property type="match status" value="1"/>
</dbReference>
<dbReference type="KEGG" id="emar:D1013_19955"/>
<dbReference type="Pfam" id="PF12535">
    <property type="entry name" value="Nudix_N"/>
    <property type="match status" value="1"/>
</dbReference>
<dbReference type="Gene3D" id="3.90.79.10">
    <property type="entry name" value="Nucleoside Triphosphate Pyrophosphohydrolase"/>
    <property type="match status" value="1"/>
</dbReference>
<dbReference type="InterPro" id="IPR020476">
    <property type="entry name" value="Nudix_hydrolase"/>
</dbReference>
<dbReference type="EMBL" id="CP032050">
    <property type="protein sequence ID" value="AYN69490.1"/>
    <property type="molecule type" value="Genomic_DNA"/>
</dbReference>
<evidence type="ECO:0000259" key="3">
    <source>
        <dbReference type="PROSITE" id="PS51462"/>
    </source>
</evidence>
<comment type="cofactor">
    <cofactor evidence="1">
        <name>Mg(2+)</name>
        <dbReference type="ChEBI" id="CHEBI:18420"/>
    </cofactor>
</comment>
<evidence type="ECO:0000313" key="4">
    <source>
        <dbReference type="EMBL" id="AYN69490.1"/>
    </source>
</evidence>
<evidence type="ECO:0000256" key="1">
    <source>
        <dbReference type="ARBA" id="ARBA00001946"/>
    </source>
</evidence>
<reference evidence="4 5" key="1">
    <citation type="submission" date="2018-08" db="EMBL/GenBank/DDBJ databases">
        <title>The reduced genetic potential of extracellular carbohydrate catabolism in Euzebyella marina RN62, a Flavobacteriia bacterium isolated from the hadal water.</title>
        <authorList>
            <person name="Xue C."/>
        </authorList>
    </citation>
    <scope>NUCLEOTIDE SEQUENCE [LARGE SCALE GENOMIC DNA]</scope>
    <source>
        <strain evidence="4 5">RN62</strain>
    </source>
</reference>
<feature type="domain" description="Nudix hydrolase" evidence="3">
    <location>
        <begin position="69"/>
        <end position="209"/>
    </location>
</feature>
<dbReference type="Proteomes" id="UP000276309">
    <property type="component" value="Chromosome"/>
</dbReference>
<dbReference type="Pfam" id="PF00293">
    <property type="entry name" value="NUDIX"/>
    <property type="match status" value="1"/>
</dbReference>
<proteinExistence type="predicted"/>